<feature type="domain" description="GtrA/DPMS transmembrane" evidence="7">
    <location>
        <begin position="4"/>
        <end position="110"/>
    </location>
</feature>
<dbReference type="PANTHER" id="PTHR38459:SF1">
    <property type="entry name" value="PROPHAGE BACTOPRENOL-LINKED GLUCOSE TRANSLOCASE HOMOLOG"/>
    <property type="match status" value="1"/>
</dbReference>
<evidence type="ECO:0000313" key="9">
    <source>
        <dbReference type="Proteomes" id="UP001058687"/>
    </source>
</evidence>
<evidence type="ECO:0000256" key="2">
    <source>
        <dbReference type="ARBA" id="ARBA00009399"/>
    </source>
</evidence>
<feature type="transmembrane region" description="Helical" evidence="6">
    <location>
        <begin position="32"/>
        <end position="49"/>
    </location>
</feature>
<comment type="subcellular location">
    <subcellularLocation>
        <location evidence="1">Membrane</location>
        <topology evidence="1">Multi-pass membrane protein</topology>
    </subcellularLocation>
</comment>
<evidence type="ECO:0000256" key="3">
    <source>
        <dbReference type="ARBA" id="ARBA00022692"/>
    </source>
</evidence>
<reference evidence="8" key="1">
    <citation type="submission" date="2020-03" db="EMBL/GenBank/DDBJ databases">
        <title>Five strains of Vibrio campbellii isolated from Mariana Trench.</title>
        <authorList>
            <person name="Liang J."/>
            <person name="Zhang X.-H."/>
        </authorList>
    </citation>
    <scope>NUCLEOTIDE SEQUENCE</scope>
    <source>
        <strain evidence="8">LJC014</strain>
    </source>
</reference>
<dbReference type="InterPro" id="IPR007267">
    <property type="entry name" value="GtrA_DPMS_TM"/>
</dbReference>
<sequence>MFTRYTLVGVVNTGVHFISFFSLIALGYAQSISNLAAFSLAVSCSYLLNAKFTFKARYKPVEYAIYVVFMGSLSYLIGYLGDYLMLPSLLSLITFSALSLVIGYSFSKFLFKKEK</sequence>
<evidence type="ECO:0000259" key="7">
    <source>
        <dbReference type="Pfam" id="PF04138"/>
    </source>
</evidence>
<accession>A0AAE9MZF8</accession>
<evidence type="ECO:0000256" key="5">
    <source>
        <dbReference type="ARBA" id="ARBA00023136"/>
    </source>
</evidence>
<comment type="similarity">
    <text evidence="2">Belongs to the GtrA family.</text>
</comment>
<feature type="transmembrane region" description="Helical" evidence="6">
    <location>
        <begin position="86"/>
        <end position="106"/>
    </location>
</feature>
<dbReference type="RefSeq" id="WP_010650189.1">
    <property type="nucleotide sequence ID" value="NZ_CP030788.1"/>
</dbReference>
<dbReference type="GO" id="GO:0000271">
    <property type="term" value="P:polysaccharide biosynthetic process"/>
    <property type="evidence" value="ECO:0007669"/>
    <property type="project" value="InterPro"/>
</dbReference>
<keyword evidence="4 6" id="KW-1133">Transmembrane helix</keyword>
<feature type="transmembrane region" description="Helical" evidence="6">
    <location>
        <begin position="61"/>
        <end position="80"/>
    </location>
</feature>
<proteinExistence type="inferred from homology"/>
<dbReference type="Pfam" id="PF04138">
    <property type="entry name" value="GtrA_DPMS_TM"/>
    <property type="match status" value="1"/>
</dbReference>
<dbReference type="Proteomes" id="UP001058687">
    <property type="component" value="Chromosome 1"/>
</dbReference>
<evidence type="ECO:0000256" key="6">
    <source>
        <dbReference type="SAM" id="Phobius"/>
    </source>
</evidence>
<gene>
    <name evidence="8" type="ORF">HB761_06665</name>
</gene>
<keyword evidence="3 6" id="KW-0812">Transmembrane</keyword>
<feature type="transmembrane region" description="Helical" evidence="6">
    <location>
        <begin position="7"/>
        <end position="26"/>
    </location>
</feature>
<dbReference type="AlphaFoldDB" id="A0AAE9MZF8"/>
<protein>
    <submittedName>
        <fullName evidence="8">GtrA family protein</fullName>
    </submittedName>
</protein>
<keyword evidence="5 6" id="KW-0472">Membrane</keyword>
<evidence type="ECO:0000256" key="4">
    <source>
        <dbReference type="ARBA" id="ARBA00022989"/>
    </source>
</evidence>
<name>A0AAE9MZF8_9VIBR</name>
<evidence type="ECO:0000256" key="1">
    <source>
        <dbReference type="ARBA" id="ARBA00004141"/>
    </source>
</evidence>
<evidence type="ECO:0000313" key="8">
    <source>
        <dbReference type="EMBL" id="UTZ26479.1"/>
    </source>
</evidence>
<dbReference type="GO" id="GO:0005886">
    <property type="term" value="C:plasma membrane"/>
    <property type="evidence" value="ECO:0007669"/>
    <property type="project" value="TreeGrafter"/>
</dbReference>
<dbReference type="InterPro" id="IPR051401">
    <property type="entry name" value="GtrA_CellWall_Glycosyl"/>
</dbReference>
<dbReference type="EMBL" id="CP050467">
    <property type="protein sequence ID" value="UTZ26479.1"/>
    <property type="molecule type" value="Genomic_DNA"/>
</dbReference>
<organism evidence="8 9">
    <name type="scientific">Vibrio campbellii</name>
    <dbReference type="NCBI Taxonomy" id="680"/>
    <lineage>
        <taxon>Bacteria</taxon>
        <taxon>Pseudomonadati</taxon>
        <taxon>Pseudomonadota</taxon>
        <taxon>Gammaproteobacteria</taxon>
        <taxon>Vibrionales</taxon>
        <taxon>Vibrionaceae</taxon>
        <taxon>Vibrio</taxon>
    </lineage>
</organism>
<dbReference type="PANTHER" id="PTHR38459">
    <property type="entry name" value="PROPHAGE BACTOPRENOL-LINKED GLUCOSE TRANSLOCASE HOMOLOG"/>
    <property type="match status" value="1"/>
</dbReference>